<evidence type="ECO:0000256" key="2">
    <source>
        <dbReference type="ARBA" id="ARBA00023002"/>
    </source>
</evidence>
<feature type="region of interest" description="Disordered" evidence="3">
    <location>
        <begin position="203"/>
        <end position="228"/>
    </location>
</feature>
<dbReference type="EMBL" id="JBFAKC010000004">
    <property type="protein sequence ID" value="MEV0707725.1"/>
    <property type="molecule type" value="Genomic_DNA"/>
</dbReference>
<keyword evidence="5" id="KW-1185">Reference proteome</keyword>
<dbReference type="InterPro" id="IPR036291">
    <property type="entry name" value="NAD(P)-bd_dom_sf"/>
</dbReference>
<dbReference type="PANTHER" id="PTHR24321:SF8">
    <property type="entry name" value="ESTRADIOL 17-BETA-DEHYDROGENASE 8-RELATED"/>
    <property type="match status" value="1"/>
</dbReference>
<dbReference type="SUPFAM" id="SSF51735">
    <property type="entry name" value="NAD(P)-binding Rossmann-fold domains"/>
    <property type="match status" value="1"/>
</dbReference>
<proteinExistence type="inferred from homology"/>
<evidence type="ECO:0000256" key="3">
    <source>
        <dbReference type="SAM" id="MobiDB-lite"/>
    </source>
</evidence>
<name>A0ABV3FQP8_9NOCA</name>
<organism evidence="4 5">
    <name type="scientific">Nocardia aurea</name>
    <dbReference type="NCBI Taxonomy" id="2144174"/>
    <lineage>
        <taxon>Bacteria</taxon>
        <taxon>Bacillati</taxon>
        <taxon>Actinomycetota</taxon>
        <taxon>Actinomycetes</taxon>
        <taxon>Mycobacteriales</taxon>
        <taxon>Nocardiaceae</taxon>
        <taxon>Nocardia</taxon>
    </lineage>
</organism>
<feature type="region of interest" description="Disordered" evidence="3">
    <location>
        <begin position="110"/>
        <end position="130"/>
    </location>
</feature>
<dbReference type="PANTHER" id="PTHR24321">
    <property type="entry name" value="DEHYDROGENASES, SHORT CHAIN"/>
    <property type="match status" value="1"/>
</dbReference>
<dbReference type="CDD" id="cd05233">
    <property type="entry name" value="SDR_c"/>
    <property type="match status" value="1"/>
</dbReference>
<evidence type="ECO:0000313" key="5">
    <source>
        <dbReference type="Proteomes" id="UP001551695"/>
    </source>
</evidence>
<dbReference type="Pfam" id="PF00106">
    <property type="entry name" value="adh_short"/>
    <property type="match status" value="1"/>
</dbReference>
<comment type="similarity">
    <text evidence="1">Belongs to the short-chain dehydrogenases/reductases (SDR) family.</text>
</comment>
<comment type="caution">
    <text evidence="4">The sequence shown here is derived from an EMBL/GenBank/DDBJ whole genome shotgun (WGS) entry which is preliminary data.</text>
</comment>
<sequence>MSGRVDGKVALITGAARGQGRSHAVRLAKEGADIIAIDICGPAEETAGASTPSTPADLAATAEFVKQHGRRVVTARVDIRDGDALERAVDAAVKELGGLDIVVADAGMGNGGRTADEPGRQNGKPPRIDLDRSGVWKTLKAAVPQLLTTGKGSIVLTSPLNGLEARSGTGIYGASKPGMVRMMRSFAIELASHSIRCNSIHPAEPGAPMFADDDAESTSRSDLGDPDSADLEAIAQSVNRMLVGWNRAPDIGDAVVFLASDESAYVTGIPLNVDVSGLLI</sequence>
<evidence type="ECO:0000256" key="1">
    <source>
        <dbReference type="ARBA" id="ARBA00006484"/>
    </source>
</evidence>
<accession>A0ABV3FQP8</accession>
<reference evidence="4 5" key="1">
    <citation type="submission" date="2024-06" db="EMBL/GenBank/DDBJ databases">
        <title>The Natural Products Discovery Center: Release of the First 8490 Sequenced Strains for Exploring Actinobacteria Biosynthetic Diversity.</title>
        <authorList>
            <person name="Kalkreuter E."/>
            <person name="Kautsar S.A."/>
            <person name="Yang D."/>
            <person name="Bader C.D."/>
            <person name="Teijaro C.N."/>
            <person name="Fluegel L."/>
            <person name="Davis C.M."/>
            <person name="Simpson J.R."/>
            <person name="Lauterbach L."/>
            <person name="Steele A.D."/>
            <person name="Gui C."/>
            <person name="Meng S."/>
            <person name="Li G."/>
            <person name="Viehrig K."/>
            <person name="Ye F."/>
            <person name="Su P."/>
            <person name="Kiefer A.F."/>
            <person name="Nichols A."/>
            <person name="Cepeda A.J."/>
            <person name="Yan W."/>
            <person name="Fan B."/>
            <person name="Jiang Y."/>
            <person name="Adhikari A."/>
            <person name="Zheng C.-J."/>
            <person name="Schuster L."/>
            <person name="Cowan T.M."/>
            <person name="Smanski M.J."/>
            <person name="Chevrette M.G."/>
            <person name="De Carvalho L.P.S."/>
            <person name="Shen B."/>
        </authorList>
    </citation>
    <scope>NUCLEOTIDE SEQUENCE [LARGE SCALE GENOMIC DNA]</scope>
    <source>
        <strain evidence="4 5">NPDC050403</strain>
    </source>
</reference>
<dbReference type="Proteomes" id="UP001551695">
    <property type="component" value="Unassembled WGS sequence"/>
</dbReference>
<dbReference type="RefSeq" id="WP_357781738.1">
    <property type="nucleotide sequence ID" value="NZ_JBFAKC010000004.1"/>
</dbReference>
<keyword evidence="2" id="KW-0560">Oxidoreductase</keyword>
<dbReference type="PRINTS" id="PR00081">
    <property type="entry name" value="GDHRDH"/>
</dbReference>
<protein>
    <submittedName>
        <fullName evidence="4">SDR family oxidoreductase</fullName>
    </submittedName>
</protein>
<dbReference type="InterPro" id="IPR002347">
    <property type="entry name" value="SDR_fam"/>
</dbReference>
<evidence type="ECO:0000313" key="4">
    <source>
        <dbReference type="EMBL" id="MEV0707725.1"/>
    </source>
</evidence>
<dbReference type="Gene3D" id="3.40.50.720">
    <property type="entry name" value="NAD(P)-binding Rossmann-like Domain"/>
    <property type="match status" value="1"/>
</dbReference>
<gene>
    <name evidence="4" type="ORF">AB0I48_09195</name>
</gene>